<keyword evidence="1" id="KW-0472">Membrane</keyword>
<sequence length="65" mass="7488">MTEPSVNSRSEQPRRIGKWLASFCMTPRKGGFGEYRIFHHFVHGVAFKLGSGAVTLVVLWWETRH</sequence>
<proteinExistence type="predicted"/>
<evidence type="ECO:0000313" key="3">
    <source>
        <dbReference type="Proteomes" id="UP000028058"/>
    </source>
</evidence>
<keyword evidence="1" id="KW-0812">Transmembrane</keyword>
<protein>
    <submittedName>
        <fullName evidence="2">Uncharacterized protein</fullName>
    </submittedName>
</protein>
<comment type="caution">
    <text evidence="2">The sequence shown here is derived from an EMBL/GenBank/DDBJ whole genome shotgun (WGS) entry which is preliminary data.</text>
</comment>
<reference evidence="2 3" key="1">
    <citation type="journal article" date="2014" name="Genome Announc.">
        <title>Draft Genome Sequence of Streptomyces fradiae ATCC 19609, a Strain Highly Sensitive to Antibiotics.</title>
        <authorList>
            <person name="Bekker O.B."/>
            <person name="Klimina K.M."/>
            <person name="Vatlin A.A."/>
            <person name="Zakharevich N.V."/>
            <person name="Kasianov A.S."/>
            <person name="Danilenko V.N."/>
        </authorList>
    </citation>
    <scope>NUCLEOTIDE SEQUENCE [LARGE SCALE GENOMIC DNA]</scope>
    <source>
        <strain evidence="2 3">ATCC 19609</strain>
    </source>
</reference>
<name>A0A420UXN3_9ACTN</name>
<gene>
    <name evidence="2" type="ORF">SFRA_024085</name>
</gene>
<keyword evidence="1" id="KW-1133">Transmembrane helix</keyword>
<organism evidence="2 3">
    <name type="scientific">Streptomyces xinghaiensis</name>
    <dbReference type="NCBI Taxonomy" id="1038928"/>
    <lineage>
        <taxon>Bacteria</taxon>
        <taxon>Bacillati</taxon>
        <taxon>Actinomycetota</taxon>
        <taxon>Actinomycetes</taxon>
        <taxon>Kitasatosporales</taxon>
        <taxon>Streptomycetaceae</taxon>
        <taxon>Streptomyces</taxon>
    </lineage>
</organism>
<dbReference type="AlphaFoldDB" id="A0A420UXN3"/>
<dbReference type="EMBL" id="JNAD02000013">
    <property type="protein sequence ID" value="RKM92487.1"/>
    <property type="molecule type" value="Genomic_DNA"/>
</dbReference>
<dbReference type="RefSeq" id="WP_043473266.1">
    <property type="nucleotide sequence ID" value="NZ_JNAD02000013.1"/>
</dbReference>
<feature type="transmembrane region" description="Helical" evidence="1">
    <location>
        <begin position="37"/>
        <end position="61"/>
    </location>
</feature>
<dbReference type="Proteomes" id="UP000028058">
    <property type="component" value="Unassembled WGS sequence"/>
</dbReference>
<evidence type="ECO:0000256" key="1">
    <source>
        <dbReference type="SAM" id="Phobius"/>
    </source>
</evidence>
<accession>A0A420UXN3</accession>
<evidence type="ECO:0000313" key="2">
    <source>
        <dbReference type="EMBL" id="RKM92487.1"/>
    </source>
</evidence>
<keyword evidence="3" id="KW-1185">Reference proteome</keyword>
<dbReference type="OrthoDB" id="4266419at2"/>